<dbReference type="InterPro" id="IPR050904">
    <property type="entry name" value="Adhesion/Biosynth-related"/>
</dbReference>
<dbReference type="AlphaFoldDB" id="A0A8H4LZZ2"/>
<dbReference type="Gene3D" id="2.30.180.10">
    <property type="entry name" value="FAS1 domain"/>
    <property type="match status" value="2"/>
</dbReference>
<evidence type="ECO:0000313" key="4">
    <source>
        <dbReference type="Proteomes" id="UP000557566"/>
    </source>
</evidence>
<dbReference type="EMBL" id="JAAVMX010000005">
    <property type="protein sequence ID" value="KAF4507681.1"/>
    <property type="molecule type" value="Genomic_DNA"/>
</dbReference>
<evidence type="ECO:0000256" key="1">
    <source>
        <dbReference type="SAM" id="SignalP"/>
    </source>
</evidence>
<comment type="caution">
    <text evidence="3">The sequence shown here is derived from an EMBL/GenBank/DDBJ whole genome shotgun (WGS) entry which is preliminary data.</text>
</comment>
<dbReference type="PANTHER" id="PTHR10900">
    <property type="entry name" value="PERIOSTIN-RELATED"/>
    <property type="match status" value="1"/>
</dbReference>
<name>A0A8H4LZZ2_9HYPO</name>
<dbReference type="PANTHER" id="PTHR10900:SF125">
    <property type="entry name" value="FAS1 DOMAIN-CONTAINING PROTEIN YLR001C"/>
    <property type="match status" value="1"/>
</dbReference>
<sequence>MMRLVLTAAVGAALSGAAALVVPDQHQIPLGASPDGGPASPWLDSLSSGVASLVGHALDGVAGTVEAAQELASALGGGDHDDRRGTIYELVRGCGHTSRFADLVDGYPDLVKLLNSTRADHTLFVPTNEAFRHLPGHGHGDKPSKEFVESLLRYHVGLGRYPAVRILHTHTLPTALHEEHLGGEPQRLRTSIGFHGVEVNFYSTVVAADIKASNGIIHAVNHILVPPLRAGRTLALFPAQFSTLLLAYEKTDFVKYIRGVNLVGSTILAPSNYAFKRLGVRANAFLFNTETGHRYLRALLKYHIVPNATLYTDSYYDKTHSDRQQPGAEGLKRRHYELPTLLGDAHVAVDVVSFGSLAAIRINGFAHISIRDGVAKDGVIQVLDQVLMPPCKRGGPEHGGNVDVEDLKTRLEPYL</sequence>
<accession>A0A8H4LZZ2</accession>
<organism evidence="3 4">
    <name type="scientific">Ophiocordyceps sinensis</name>
    <dbReference type="NCBI Taxonomy" id="72228"/>
    <lineage>
        <taxon>Eukaryota</taxon>
        <taxon>Fungi</taxon>
        <taxon>Dikarya</taxon>
        <taxon>Ascomycota</taxon>
        <taxon>Pezizomycotina</taxon>
        <taxon>Sordariomycetes</taxon>
        <taxon>Hypocreomycetidae</taxon>
        <taxon>Hypocreales</taxon>
        <taxon>Ophiocordycipitaceae</taxon>
        <taxon>Ophiocordyceps</taxon>
    </lineage>
</organism>
<feature type="chain" id="PRO_5033985727" description="FAS1 domain-containing protein" evidence="1">
    <location>
        <begin position="20"/>
        <end position="415"/>
    </location>
</feature>
<dbReference type="SUPFAM" id="SSF82153">
    <property type="entry name" value="FAS1 domain"/>
    <property type="match status" value="2"/>
</dbReference>
<feature type="domain" description="FAS1" evidence="2">
    <location>
        <begin position="84"/>
        <end position="224"/>
    </location>
</feature>
<evidence type="ECO:0000259" key="2">
    <source>
        <dbReference type="PROSITE" id="PS50213"/>
    </source>
</evidence>
<dbReference type="InterPro" id="IPR000782">
    <property type="entry name" value="FAS1_domain"/>
</dbReference>
<gene>
    <name evidence="3" type="ORF">G6O67_004154</name>
</gene>
<reference evidence="3 4" key="1">
    <citation type="journal article" date="2020" name="Genome Biol. Evol.">
        <title>A new high-quality draft genome assembly of the Chinese cordyceps Ophiocordyceps sinensis.</title>
        <authorList>
            <person name="Shu R."/>
            <person name="Zhang J."/>
            <person name="Meng Q."/>
            <person name="Zhang H."/>
            <person name="Zhou G."/>
            <person name="Li M."/>
            <person name="Wu P."/>
            <person name="Zhao Y."/>
            <person name="Chen C."/>
            <person name="Qin Q."/>
        </authorList>
    </citation>
    <scope>NUCLEOTIDE SEQUENCE [LARGE SCALE GENOMIC DNA]</scope>
    <source>
        <strain evidence="3 4">IOZ07</strain>
    </source>
</reference>
<dbReference type="Pfam" id="PF02469">
    <property type="entry name" value="Fasciclin"/>
    <property type="match status" value="2"/>
</dbReference>
<dbReference type="OrthoDB" id="7700931at2759"/>
<protein>
    <recommendedName>
        <fullName evidence="2">FAS1 domain-containing protein</fullName>
    </recommendedName>
</protein>
<feature type="signal peptide" evidence="1">
    <location>
        <begin position="1"/>
        <end position="19"/>
    </location>
</feature>
<dbReference type="Proteomes" id="UP000557566">
    <property type="component" value="Unassembled WGS sequence"/>
</dbReference>
<dbReference type="SMART" id="SM00554">
    <property type="entry name" value="FAS1"/>
    <property type="match status" value="2"/>
</dbReference>
<evidence type="ECO:0000313" key="3">
    <source>
        <dbReference type="EMBL" id="KAF4507681.1"/>
    </source>
</evidence>
<keyword evidence="4" id="KW-1185">Reference proteome</keyword>
<keyword evidence="1" id="KW-0732">Signal</keyword>
<feature type="domain" description="FAS1" evidence="2">
    <location>
        <begin position="221"/>
        <end position="387"/>
    </location>
</feature>
<dbReference type="InterPro" id="IPR036378">
    <property type="entry name" value="FAS1_dom_sf"/>
</dbReference>
<dbReference type="PROSITE" id="PS50213">
    <property type="entry name" value="FAS1"/>
    <property type="match status" value="2"/>
</dbReference>
<proteinExistence type="predicted"/>